<dbReference type="GO" id="GO:0005816">
    <property type="term" value="C:spindle pole body"/>
    <property type="evidence" value="ECO:0007669"/>
    <property type="project" value="TreeGrafter"/>
</dbReference>
<keyword evidence="4" id="KW-0813">Transport</keyword>
<evidence type="ECO:0000256" key="8">
    <source>
        <dbReference type="ARBA" id="ARBA00022989"/>
    </source>
</evidence>
<protein>
    <recommendedName>
        <fullName evidence="17">Nucleoporin NDC1</fullName>
    </recommendedName>
</protein>
<comment type="similarity">
    <text evidence="3">Belongs to the NDC1 family.</text>
</comment>
<keyword evidence="5 14" id="KW-0812">Transmembrane</keyword>
<evidence type="ECO:0000256" key="2">
    <source>
        <dbReference type="ARBA" id="ARBA00004567"/>
    </source>
</evidence>
<feature type="transmembrane region" description="Helical" evidence="14">
    <location>
        <begin position="117"/>
        <end position="139"/>
    </location>
</feature>
<evidence type="ECO:0000256" key="14">
    <source>
        <dbReference type="SAM" id="Phobius"/>
    </source>
</evidence>
<sequence>MSSVYSRNRLAGRLDSRPKPLVPSQSRKQTDDSIKKQNNYAKILSKVVHSRLKFFSRLALLLTLIQTIFVVLPFRTSWIWFPFKWILFWAIATLIRFARDLTLKVETSTYSTLFQQIIGSVLSPEFVTLFSAFSIANIVNYGTVWAQSASLSYYIESPTKTIKPFVNDKFLYFWFFALTNTLTYTIVFLTQGKNQLKFKIGSYRQEPIEHLKKLPFLQILKQSSLFSISITVVTPIVYGTVRKFLFNSILFPLVWGLGLNHHLPRMAISISLYFQLFALTLLTTVIYELVNEIYNAYTMIGCLNVKKPLSAHSDNQLETLISGFKDIKHPFVRLTAFQELVYFSQTAEERKFFYKTPTTWTSILEQCSIVIRGTSMAVTADLSPAKVSPPPVQKNSIFGNSGTGRSPIEEEKQETNTDALFLPVEKPQPKQKTLAEQFQDHLLQLGKKVKKTDLLIKLEKESRNKNTQLVLDYITSNLSFLETLFVPSLSREAAKRVPNKVIVGDAVITIAEVLLHAKHEDRKNIITPTLTEVLTLLTRLYKATAEFLSDPPAKDTGNCCVRELNELTLDYFFKLVVLYNSILNDLILSPDVFKFAKWCTDTALDERMELSLNVELVVTDILLHTSSFDIEHLEHSSSGSSEKNHRQHHNNQDGGQKRRLGLTLETHGKSNSHSSTKTGPELHHLVVVRNLILNRGRRNTSSGAPGTSKPVDRTSKREHRGPTRNTDRDERHYDQHGFENQLNLSEKRQSQCLRTKATRIPTISPMIVLIVKVIKNIPIPSKKLENWALVPWNFSHVSNMTIQMASFNKDSPKIMVYNLGSTL</sequence>
<feature type="region of interest" description="Disordered" evidence="13">
    <location>
        <begin position="694"/>
        <end position="736"/>
    </location>
</feature>
<feature type="compositionally biased region" description="Polar residues" evidence="13">
    <location>
        <begin position="393"/>
        <end position="404"/>
    </location>
</feature>
<keyword evidence="16" id="KW-1185">Reference proteome</keyword>
<reference evidence="15" key="1">
    <citation type="journal article" date="2021" name="Open Biol.">
        <title>Shared evolutionary footprints suggest mitochondrial oxidative damage underlies multiple complex I losses in fungi.</title>
        <authorList>
            <person name="Schikora-Tamarit M.A."/>
            <person name="Marcet-Houben M."/>
            <person name="Nosek J."/>
            <person name="Gabaldon T."/>
        </authorList>
    </citation>
    <scope>NUCLEOTIDE SEQUENCE</scope>
    <source>
        <strain evidence="15">CBS6075</strain>
    </source>
</reference>
<gene>
    <name evidence="15" type="ORF">OGAPHI_001439</name>
</gene>
<comment type="caution">
    <text evidence="15">The sequence shown here is derived from an EMBL/GenBank/DDBJ whole genome shotgun (WGS) entry which is preliminary data.</text>
</comment>
<dbReference type="OrthoDB" id="67850at2759"/>
<keyword evidence="9" id="KW-0811">Translocation</keyword>
<dbReference type="GO" id="GO:0051028">
    <property type="term" value="P:mRNA transport"/>
    <property type="evidence" value="ECO:0007669"/>
    <property type="project" value="UniProtKB-KW"/>
</dbReference>
<dbReference type="PANTHER" id="PTHR13269:SF6">
    <property type="entry name" value="NUCLEOPORIN NDC1"/>
    <property type="match status" value="1"/>
</dbReference>
<feature type="region of interest" description="Disordered" evidence="13">
    <location>
        <begin position="383"/>
        <end position="415"/>
    </location>
</feature>
<evidence type="ECO:0000256" key="3">
    <source>
        <dbReference type="ARBA" id="ARBA00005760"/>
    </source>
</evidence>
<dbReference type="GO" id="GO:0031965">
    <property type="term" value="C:nuclear membrane"/>
    <property type="evidence" value="ECO:0007669"/>
    <property type="project" value="UniProtKB-SubCell"/>
</dbReference>
<comment type="subcellular location">
    <subcellularLocation>
        <location evidence="1">Nucleus membrane</location>
        <topology evidence="1">Multi-pass membrane protein</topology>
    </subcellularLocation>
    <subcellularLocation>
        <location evidence="2">Nucleus</location>
        <location evidence="2">Nuclear pore complex</location>
    </subcellularLocation>
</comment>
<name>A0A9P8T7L6_9ASCO</name>
<dbReference type="GO" id="GO:0106166">
    <property type="term" value="F:spindle pole body-nuclear membrane anchor activity"/>
    <property type="evidence" value="ECO:0007669"/>
    <property type="project" value="TreeGrafter"/>
</dbReference>
<keyword evidence="7" id="KW-0653">Protein transport</keyword>
<keyword evidence="10" id="KW-0906">Nuclear pore complex</keyword>
<feature type="transmembrane region" description="Helical" evidence="14">
    <location>
        <begin position="270"/>
        <end position="290"/>
    </location>
</feature>
<evidence type="ECO:0000256" key="9">
    <source>
        <dbReference type="ARBA" id="ARBA00023010"/>
    </source>
</evidence>
<feature type="transmembrane region" description="Helical" evidence="14">
    <location>
        <begin position="78"/>
        <end position="97"/>
    </location>
</feature>
<dbReference type="GO" id="GO:0006999">
    <property type="term" value="P:nuclear pore organization"/>
    <property type="evidence" value="ECO:0007669"/>
    <property type="project" value="TreeGrafter"/>
</dbReference>
<dbReference type="InterPro" id="IPR019049">
    <property type="entry name" value="Nucleoporin_prot_Ndc1/Nup"/>
</dbReference>
<evidence type="ECO:0000313" key="15">
    <source>
        <dbReference type="EMBL" id="KAH3669318.1"/>
    </source>
</evidence>
<evidence type="ECO:0000256" key="10">
    <source>
        <dbReference type="ARBA" id="ARBA00023132"/>
    </source>
</evidence>
<evidence type="ECO:0000313" key="16">
    <source>
        <dbReference type="Proteomes" id="UP000769157"/>
    </source>
</evidence>
<evidence type="ECO:0008006" key="17">
    <source>
        <dbReference type="Google" id="ProtNLM"/>
    </source>
</evidence>
<dbReference type="GO" id="GO:0015031">
    <property type="term" value="P:protein transport"/>
    <property type="evidence" value="ECO:0007669"/>
    <property type="project" value="UniProtKB-KW"/>
</dbReference>
<keyword evidence="11 14" id="KW-0472">Membrane</keyword>
<dbReference type="AlphaFoldDB" id="A0A9P8T7L6"/>
<feature type="transmembrane region" description="Helical" evidence="14">
    <location>
        <begin position="170"/>
        <end position="189"/>
    </location>
</feature>
<evidence type="ECO:0000256" key="6">
    <source>
        <dbReference type="ARBA" id="ARBA00022816"/>
    </source>
</evidence>
<dbReference type="RefSeq" id="XP_046063581.1">
    <property type="nucleotide sequence ID" value="XM_046202201.1"/>
</dbReference>
<proteinExistence type="inferred from homology"/>
<evidence type="ECO:0000256" key="7">
    <source>
        <dbReference type="ARBA" id="ARBA00022927"/>
    </source>
</evidence>
<keyword evidence="8 14" id="KW-1133">Transmembrane helix</keyword>
<reference evidence="15" key="2">
    <citation type="submission" date="2021-01" db="EMBL/GenBank/DDBJ databases">
        <authorList>
            <person name="Schikora-Tamarit M.A."/>
        </authorList>
    </citation>
    <scope>NUCLEOTIDE SEQUENCE</scope>
    <source>
        <strain evidence="15">CBS6075</strain>
    </source>
</reference>
<feature type="region of interest" description="Disordered" evidence="13">
    <location>
        <begin position="633"/>
        <end position="658"/>
    </location>
</feature>
<feature type="compositionally biased region" description="Basic and acidic residues" evidence="13">
    <location>
        <begin position="725"/>
        <end position="736"/>
    </location>
</feature>
<organism evidence="15 16">
    <name type="scientific">Ogataea philodendri</name>
    <dbReference type="NCBI Taxonomy" id="1378263"/>
    <lineage>
        <taxon>Eukaryota</taxon>
        <taxon>Fungi</taxon>
        <taxon>Dikarya</taxon>
        <taxon>Ascomycota</taxon>
        <taxon>Saccharomycotina</taxon>
        <taxon>Pichiomycetes</taxon>
        <taxon>Pichiales</taxon>
        <taxon>Pichiaceae</taxon>
        <taxon>Ogataea</taxon>
    </lineage>
</organism>
<feature type="transmembrane region" description="Helical" evidence="14">
    <location>
        <begin position="54"/>
        <end position="72"/>
    </location>
</feature>
<evidence type="ECO:0000256" key="11">
    <source>
        <dbReference type="ARBA" id="ARBA00023136"/>
    </source>
</evidence>
<evidence type="ECO:0000256" key="1">
    <source>
        <dbReference type="ARBA" id="ARBA00004232"/>
    </source>
</evidence>
<dbReference type="Proteomes" id="UP000769157">
    <property type="component" value="Unassembled WGS sequence"/>
</dbReference>
<evidence type="ECO:0000256" key="12">
    <source>
        <dbReference type="ARBA" id="ARBA00023242"/>
    </source>
</evidence>
<dbReference type="GO" id="GO:0070631">
    <property type="term" value="P:spindle pole body localization"/>
    <property type="evidence" value="ECO:0007669"/>
    <property type="project" value="TreeGrafter"/>
</dbReference>
<keyword evidence="6" id="KW-0509">mRNA transport</keyword>
<dbReference type="PANTHER" id="PTHR13269">
    <property type="entry name" value="NUCLEOPORIN NDC1"/>
    <property type="match status" value="1"/>
</dbReference>
<keyword evidence="12" id="KW-0539">Nucleus</keyword>
<dbReference type="Pfam" id="PF09531">
    <property type="entry name" value="Ndc1_Nup"/>
    <property type="match status" value="1"/>
</dbReference>
<evidence type="ECO:0000256" key="5">
    <source>
        <dbReference type="ARBA" id="ARBA00022692"/>
    </source>
</evidence>
<dbReference type="GO" id="GO:0070762">
    <property type="term" value="C:nuclear pore transmembrane ring"/>
    <property type="evidence" value="ECO:0007669"/>
    <property type="project" value="TreeGrafter"/>
</dbReference>
<evidence type="ECO:0000256" key="13">
    <source>
        <dbReference type="SAM" id="MobiDB-lite"/>
    </source>
</evidence>
<accession>A0A9P8T7L6</accession>
<dbReference type="EMBL" id="JAEUBE010000137">
    <property type="protein sequence ID" value="KAH3669318.1"/>
    <property type="molecule type" value="Genomic_DNA"/>
</dbReference>
<evidence type="ECO:0000256" key="4">
    <source>
        <dbReference type="ARBA" id="ARBA00022448"/>
    </source>
</evidence>
<dbReference type="GeneID" id="70233407"/>